<accession>A0A2H0US84</accession>
<sequence length="93" mass="10551">MYLALPDSTGRFLQGCFASKYSRTKKLVATAFAYRAVTFSGLAFQRVPLAEQFVTNHSDKRHKTNNKKILVAVHMSHIAKFSSPYNPHQSFDK</sequence>
<dbReference type="Proteomes" id="UP000231157">
    <property type="component" value="Unassembled WGS sequence"/>
</dbReference>
<name>A0A2H0US84_9BACT</name>
<dbReference type="AlphaFoldDB" id="A0A2H0US84"/>
<proteinExistence type="predicted"/>
<reference evidence="2" key="1">
    <citation type="submission" date="2017-09" db="EMBL/GenBank/DDBJ databases">
        <title>Depth-based differentiation of microbial function through sediment-hosted aquifers and enrichment of novel symbionts in the deep terrestrial subsurface.</title>
        <authorList>
            <person name="Probst A.J."/>
            <person name="Ladd B."/>
            <person name="Jarett J.K."/>
            <person name="Geller-Mcgrath D.E."/>
            <person name="Sieber C.M.K."/>
            <person name="Emerson J.B."/>
            <person name="Anantharaman K."/>
            <person name="Thomas B.C."/>
            <person name="Malmstrom R."/>
            <person name="Stieglmeier M."/>
            <person name="Klingl A."/>
            <person name="Woyke T."/>
            <person name="Ryan C.M."/>
            <person name="Banfield J.F."/>
        </authorList>
    </citation>
    <scope>NUCLEOTIDE SEQUENCE [LARGE SCALE GENOMIC DNA]</scope>
</reference>
<evidence type="ECO:0000313" key="2">
    <source>
        <dbReference type="Proteomes" id="UP000231157"/>
    </source>
</evidence>
<organism evidence="1 2">
    <name type="scientific">Candidatus Harrisonbacteria bacterium CG10_big_fil_rev_8_21_14_0_10_40_38</name>
    <dbReference type="NCBI Taxonomy" id="1974583"/>
    <lineage>
        <taxon>Bacteria</taxon>
        <taxon>Candidatus Harrisoniibacteriota</taxon>
    </lineage>
</organism>
<evidence type="ECO:0000313" key="1">
    <source>
        <dbReference type="EMBL" id="PIR89247.1"/>
    </source>
</evidence>
<comment type="caution">
    <text evidence="1">The sequence shown here is derived from an EMBL/GenBank/DDBJ whole genome shotgun (WGS) entry which is preliminary data.</text>
</comment>
<gene>
    <name evidence="1" type="ORF">COU07_02180</name>
</gene>
<dbReference type="EMBL" id="PFAZ01000002">
    <property type="protein sequence ID" value="PIR89247.1"/>
    <property type="molecule type" value="Genomic_DNA"/>
</dbReference>
<protein>
    <submittedName>
        <fullName evidence="1">Uncharacterized protein</fullName>
    </submittedName>
</protein>